<proteinExistence type="predicted"/>
<keyword evidence="1" id="KW-1133">Transmembrane helix</keyword>
<feature type="transmembrane region" description="Helical" evidence="1">
    <location>
        <begin position="104"/>
        <end position="120"/>
    </location>
</feature>
<name>A0A1J4RP97_9BACT</name>
<organism evidence="2 3">
    <name type="scientific">Candidatus Beckwithbacteria bacterium CG1_02_47_37</name>
    <dbReference type="NCBI Taxonomy" id="1805034"/>
    <lineage>
        <taxon>Bacteria</taxon>
        <taxon>Candidatus Beckwithiibacteriota</taxon>
    </lineage>
</organism>
<keyword evidence="1" id="KW-0472">Membrane</keyword>
<feature type="transmembrane region" description="Helical" evidence="1">
    <location>
        <begin position="12"/>
        <end position="32"/>
    </location>
</feature>
<evidence type="ECO:0000256" key="1">
    <source>
        <dbReference type="SAM" id="Phobius"/>
    </source>
</evidence>
<feature type="transmembrane region" description="Helical" evidence="1">
    <location>
        <begin position="185"/>
        <end position="208"/>
    </location>
</feature>
<feature type="transmembrane region" description="Helical" evidence="1">
    <location>
        <begin position="277"/>
        <end position="295"/>
    </location>
</feature>
<dbReference type="STRING" id="1805034.AUJ59_04290"/>
<keyword evidence="1" id="KW-0812">Transmembrane</keyword>
<evidence type="ECO:0000313" key="2">
    <source>
        <dbReference type="EMBL" id="OIN88234.1"/>
    </source>
</evidence>
<feature type="transmembrane region" description="Helical" evidence="1">
    <location>
        <begin position="155"/>
        <end position="179"/>
    </location>
</feature>
<reference evidence="2 3" key="1">
    <citation type="journal article" date="2016" name="Environ. Microbiol.">
        <title>Genomic resolution of a cold subsurface aquifer community provides metabolic insights for novel microbes adapted to high CO concentrations.</title>
        <authorList>
            <person name="Probst A.J."/>
            <person name="Castelle C.J."/>
            <person name="Singh A."/>
            <person name="Brown C.T."/>
            <person name="Anantharaman K."/>
            <person name="Sharon I."/>
            <person name="Hug L.A."/>
            <person name="Burstein D."/>
            <person name="Emerson J.B."/>
            <person name="Thomas B.C."/>
            <person name="Banfield J.F."/>
        </authorList>
    </citation>
    <scope>NUCLEOTIDE SEQUENCE [LARGE SCALE GENOMIC DNA]</scope>
    <source>
        <strain evidence="2">CG1_02_47_37</strain>
    </source>
</reference>
<accession>A0A1J4RP97</accession>
<dbReference type="AlphaFoldDB" id="A0A1J4RP97"/>
<dbReference type="Proteomes" id="UP000183144">
    <property type="component" value="Unassembled WGS sequence"/>
</dbReference>
<feature type="transmembrane region" description="Helical" evidence="1">
    <location>
        <begin position="237"/>
        <end position="265"/>
    </location>
</feature>
<evidence type="ECO:0000313" key="3">
    <source>
        <dbReference type="Proteomes" id="UP000183144"/>
    </source>
</evidence>
<feature type="transmembrane region" description="Helical" evidence="1">
    <location>
        <begin position="62"/>
        <end position="92"/>
    </location>
</feature>
<dbReference type="EMBL" id="MNUI01000080">
    <property type="protein sequence ID" value="OIN88234.1"/>
    <property type="molecule type" value="Genomic_DNA"/>
</dbReference>
<protein>
    <recommendedName>
        <fullName evidence="4">Glycosyltransferase RgtA/B/C/D-like domain-containing protein</fullName>
    </recommendedName>
</protein>
<feature type="transmembrane region" description="Helical" evidence="1">
    <location>
        <begin position="302"/>
        <end position="321"/>
    </location>
</feature>
<sequence>MLTRIIRHETLIFLIILSVVLRLPSLFEPYWYGDEGIYLTLGQALKQGLVWYRDIHDNKPPLLYLLAAIAGTVFWFRLLLMVWFGTTVAVFYRLMQKLLPKTPAAWSLATIIMIVLTTLFEGNIANAEIFIVLPVTTGILLALKARPPWGLIGLLFSAGFLFKAPAAFDFLALLIWLLFWKRAKIKNLFSCVFGFSLPIILSIAYYTYQGAFTPYVRSALMQNIGYLHSWGGGQSDLLIRLGVAILASLVVFRSLPLIWFVWAMFGALLSARPYPHYLIQPAMPLAILITLFFFNQKKQQKVLIAGVVMIAGIAYQQIHFWQYPVLGYYQNFIKYLAGDKPLEDYRAWFDERANQTYRLAGYIRQTTVLGEPIYIWGDEPYVYALANRLPVGRYTVAYHVVDFDGFNETMQAWDQNQPKLVAVMIYETRPFPELDARLAADYALVATIDRARVYRRLNGAKR</sequence>
<gene>
    <name evidence="2" type="ORF">AUJ59_04290</name>
</gene>
<comment type="caution">
    <text evidence="2">The sequence shown here is derived from an EMBL/GenBank/DDBJ whole genome shotgun (WGS) entry which is preliminary data.</text>
</comment>
<feature type="transmembrane region" description="Helical" evidence="1">
    <location>
        <begin position="126"/>
        <end position="143"/>
    </location>
</feature>
<evidence type="ECO:0008006" key="4">
    <source>
        <dbReference type="Google" id="ProtNLM"/>
    </source>
</evidence>